<keyword evidence="5" id="KW-1185">Reference proteome</keyword>
<feature type="signal peptide" evidence="1">
    <location>
        <begin position="1"/>
        <end position="19"/>
    </location>
</feature>
<reference evidence="3 4" key="2">
    <citation type="submission" date="2018-09" db="EMBL/GenBank/DDBJ databases">
        <title>Genomic Encyclopedia of Archaeal and Bacterial Type Strains, Phase II (KMG-II): from individual species to whole genera.</title>
        <authorList>
            <person name="Goeker M."/>
        </authorList>
    </citation>
    <scope>NUCLEOTIDE SEQUENCE [LARGE SCALE GENOMIC DNA]</scope>
    <source>
        <strain evidence="3 4">DSM 27620</strain>
    </source>
</reference>
<evidence type="ECO:0000256" key="1">
    <source>
        <dbReference type="SAM" id="SignalP"/>
    </source>
</evidence>
<dbReference type="EMBL" id="RAQH01000009">
    <property type="protein sequence ID" value="RKE80309.1"/>
    <property type="molecule type" value="Genomic_DNA"/>
</dbReference>
<sequence>MKKHIILLGALLVSGFVFSQVGINTDTPKSTLDVIGKATDNTSLDGITAPRLTGDQLRAKTYTTDQTGTLVYVTVADSAPAGQTVDVTTAGYYYFNGTKWVSTGSGLANDTSIYNSDGSLIGPGNARTLTLNGKTLNFVGTARKTFWDIDGRIHQEATDTSIDAAMGFHNGSANLWIQQWNSGSEITASNGSTGLGLATHYTNDSAPITLSTSPGGNTTSIERMRVTGEGNVGVDTQDPTERFDNAGITRLRNLPTNGATNAINTTPDGDMSAAQDQTFTATRTVVADANGVLGTVAGLPAAPVNIYNANGTLTSNRTLTQAGRTLTFTNTQKTTFTNDVGTGIQQDSGSGTRASIGLSNGGAYQLWMWTDTNQAAQILAQGSSTSLDIGSSYTANPTPVKFLTSTGSNTAGQEKMRITPTGNVGVNTVSPTEKLDNNGITRLRNLPANGTTNAINTTPAGAASASQDQTFTATRTVVADANGVLGYVNGVPTGTSKIIVSAAAIGTQNIGNANMLLANYPTEYIDVYNAYASNVFTVPAGMGGIYSFSMQSAHSHDVNAQTSWFVSALLQKSTNGGSSYSLLMKDTNANMNGSTVDNGNSINWTGTLNAGDKIRLLYHSDSSASNYVNLGSITITQIAQ</sequence>
<reference evidence="5" key="3">
    <citation type="journal article" date="2019" name="Int. J. Syst. Evol. Microbiol.">
        <title>The Global Catalogue of Microorganisms (GCM) 10K type strain sequencing project: providing services to taxonomists for standard genome sequencing and annotation.</title>
        <authorList>
            <consortium name="The Broad Institute Genomics Platform"/>
            <consortium name="The Broad Institute Genome Sequencing Center for Infectious Disease"/>
            <person name="Wu L."/>
            <person name="Ma J."/>
        </authorList>
    </citation>
    <scope>NUCLEOTIDE SEQUENCE [LARGE SCALE GENOMIC DNA]</scope>
    <source>
        <strain evidence="5">CCM 8490</strain>
    </source>
</reference>
<reference evidence="2" key="4">
    <citation type="submission" date="2024-05" db="EMBL/GenBank/DDBJ databases">
        <authorList>
            <person name="Sun Q."/>
            <person name="Sedlacek I."/>
        </authorList>
    </citation>
    <scope>NUCLEOTIDE SEQUENCE</scope>
    <source>
        <strain evidence="2">CCM 8490</strain>
    </source>
</reference>
<feature type="chain" id="PRO_5019199160" description="C1q domain-containing protein" evidence="1">
    <location>
        <begin position="20"/>
        <end position="640"/>
    </location>
</feature>
<gene>
    <name evidence="3" type="ORF">BXY58_2825</name>
    <name evidence="2" type="ORF">GCM10007332_28720</name>
</gene>
<dbReference type="EMBL" id="BMCW01000007">
    <property type="protein sequence ID" value="GGG64566.1"/>
    <property type="molecule type" value="Genomic_DNA"/>
</dbReference>
<reference evidence="2" key="1">
    <citation type="journal article" date="2014" name="Int. J. Syst. Evol. Microbiol.">
        <title>Complete genome of a new Firmicutes species belonging to the dominant human colonic microbiota ('Ruminococcus bicirculans') reveals two chromosomes and a selective capacity to utilize plant glucans.</title>
        <authorList>
            <consortium name="NISC Comparative Sequencing Program"/>
            <person name="Wegmann U."/>
            <person name="Louis P."/>
            <person name="Goesmann A."/>
            <person name="Henrissat B."/>
            <person name="Duncan S.H."/>
            <person name="Flint H.J."/>
        </authorList>
    </citation>
    <scope>NUCLEOTIDE SEQUENCE</scope>
    <source>
        <strain evidence="2">CCM 8490</strain>
    </source>
</reference>
<comment type="caution">
    <text evidence="3">The sequence shown here is derived from an EMBL/GenBank/DDBJ whole genome shotgun (WGS) entry which is preliminary data.</text>
</comment>
<keyword evidence="1" id="KW-0732">Signal</keyword>
<evidence type="ECO:0008006" key="6">
    <source>
        <dbReference type="Google" id="ProtNLM"/>
    </source>
</evidence>
<evidence type="ECO:0000313" key="3">
    <source>
        <dbReference type="EMBL" id="RKE80309.1"/>
    </source>
</evidence>
<evidence type="ECO:0000313" key="4">
    <source>
        <dbReference type="Proteomes" id="UP000285906"/>
    </source>
</evidence>
<dbReference type="AlphaFoldDB" id="A0A420CPH1"/>
<protein>
    <recommendedName>
        <fullName evidence="6">C1q domain-containing protein</fullName>
    </recommendedName>
</protein>
<dbReference type="Proteomes" id="UP000285906">
    <property type="component" value="Unassembled WGS sequence"/>
</dbReference>
<name>A0A420CPH1_9FLAO</name>
<dbReference type="OrthoDB" id="1264562at2"/>
<organism evidence="3 4">
    <name type="scientific">Epilithonimonas arachidiradicis</name>
    <dbReference type="NCBI Taxonomy" id="1617282"/>
    <lineage>
        <taxon>Bacteria</taxon>
        <taxon>Pseudomonadati</taxon>
        <taxon>Bacteroidota</taxon>
        <taxon>Flavobacteriia</taxon>
        <taxon>Flavobacteriales</taxon>
        <taxon>Weeksellaceae</taxon>
        <taxon>Chryseobacterium group</taxon>
        <taxon>Epilithonimonas</taxon>
    </lineage>
</organism>
<dbReference type="RefSeq" id="WP_120214401.1">
    <property type="nucleotide sequence ID" value="NZ_BMCW01000007.1"/>
</dbReference>
<accession>A0A420CPH1</accession>
<evidence type="ECO:0000313" key="5">
    <source>
        <dbReference type="Proteomes" id="UP000658202"/>
    </source>
</evidence>
<evidence type="ECO:0000313" key="2">
    <source>
        <dbReference type="EMBL" id="GGG64566.1"/>
    </source>
</evidence>
<dbReference type="Proteomes" id="UP000658202">
    <property type="component" value="Unassembled WGS sequence"/>
</dbReference>
<proteinExistence type="predicted"/>